<proteinExistence type="predicted"/>
<accession>A0AAN6YA12</accession>
<evidence type="ECO:0000313" key="2">
    <source>
        <dbReference type="Proteomes" id="UP001301769"/>
    </source>
</evidence>
<keyword evidence="2" id="KW-1185">Reference proteome</keyword>
<dbReference type="AlphaFoldDB" id="A0AAN6YA12"/>
<dbReference type="Proteomes" id="UP001301769">
    <property type="component" value="Unassembled WGS sequence"/>
</dbReference>
<sequence length="540" mass="62180">MLAGELRELVVAPMTPPAIESQRSSLVDRIPVEIIEKIIIDEFAWFPVRKQQCERCFARRCTCDGDWDADHLPDRRRDLAHLTRTCKLLQSVATRHLYRWPGARFNPLLLAQTLMSRPDLAQMVELLNLEYLTYPCESRIDDFVKPGQDRHSPHHPLRWRFDLLQPDVQESLIKHICPHIYPGRFSDERTIGYFVMEKPWYMMEFLISLCTNVDRVESVMIPDSHSTSRLLRHRSFPNLKSVKISTGTRGSPSPRQAACWLASAALELECIEIHTDNLAVHEGNMKSSSSDRPSLLPRVKRLIFNGCSTKLMAKWMKYCDQSLEEVHYISLMSDEVTSSAQSYISTLGGLAEQILAHHPNIKRLVSSISISQRYITEMEGMDLKDTTIRVDTLRETTSLTESFAVVKKKLEEGGIEYIVNRTFLVPTDFDVAKRHLYFTHGTRKVWDGTGLIWACEQEPRQEPDGLDKAIANGASWLSRPGKRYITLNPENIWSMNRENSTRVRLSWDAAPALQTHRDYYLVPRTSGGVALRQHRNMVYW</sequence>
<comment type="caution">
    <text evidence="1">The sequence shown here is derived from an EMBL/GenBank/DDBJ whole genome shotgun (WGS) entry which is preliminary data.</text>
</comment>
<name>A0AAN6YA12_9PEZI</name>
<protein>
    <submittedName>
        <fullName evidence="1">Uncharacterized protein</fullName>
    </submittedName>
</protein>
<evidence type="ECO:0000313" key="1">
    <source>
        <dbReference type="EMBL" id="KAK4214931.1"/>
    </source>
</evidence>
<reference evidence="1" key="2">
    <citation type="submission" date="2023-05" db="EMBL/GenBank/DDBJ databases">
        <authorList>
            <consortium name="Lawrence Berkeley National Laboratory"/>
            <person name="Steindorff A."/>
            <person name="Hensen N."/>
            <person name="Bonometti L."/>
            <person name="Westerberg I."/>
            <person name="Brannstrom I.O."/>
            <person name="Guillou S."/>
            <person name="Cros-Aarteil S."/>
            <person name="Calhoun S."/>
            <person name="Haridas S."/>
            <person name="Kuo A."/>
            <person name="Mondo S."/>
            <person name="Pangilinan J."/>
            <person name="Riley R."/>
            <person name="Labutti K."/>
            <person name="Andreopoulos B."/>
            <person name="Lipzen A."/>
            <person name="Chen C."/>
            <person name="Yanf M."/>
            <person name="Daum C."/>
            <person name="Ng V."/>
            <person name="Clum A."/>
            <person name="Ohm R."/>
            <person name="Martin F."/>
            <person name="Silar P."/>
            <person name="Natvig D."/>
            <person name="Lalanne C."/>
            <person name="Gautier V."/>
            <person name="Ament-Velasquez S.L."/>
            <person name="Kruys A."/>
            <person name="Hutchinson M.I."/>
            <person name="Powell A.J."/>
            <person name="Barry K."/>
            <person name="Miller A.N."/>
            <person name="Grigoriev I.V."/>
            <person name="Debuchy R."/>
            <person name="Gladieux P."/>
            <person name="Thoren M.H."/>
            <person name="Johannesson H."/>
        </authorList>
    </citation>
    <scope>NUCLEOTIDE SEQUENCE</scope>
    <source>
        <strain evidence="1">PSN293</strain>
    </source>
</reference>
<gene>
    <name evidence="1" type="ORF">QBC37DRAFT_399150</name>
</gene>
<organism evidence="1 2">
    <name type="scientific">Rhypophila decipiens</name>
    <dbReference type="NCBI Taxonomy" id="261697"/>
    <lineage>
        <taxon>Eukaryota</taxon>
        <taxon>Fungi</taxon>
        <taxon>Dikarya</taxon>
        <taxon>Ascomycota</taxon>
        <taxon>Pezizomycotina</taxon>
        <taxon>Sordariomycetes</taxon>
        <taxon>Sordariomycetidae</taxon>
        <taxon>Sordariales</taxon>
        <taxon>Naviculisporaceae</taxon>
        <taxon>Rhypophila</taxon>
    </lineage>
</organism>
<reference evidence="1" key="1">
    <citation type="journal article" date="2023" name="Mol. Phylogenet. Evol.">
        <title>Genome-scale phylogeny and comparative genomics of the fungal order Sordariales.</title>
        <authorList>
            <person name="Hensen N."/>
            <person name="Bonometti L."/>
            <person name="Westerberg I."/>
            <person name="Brannstrom I.O."/>
            <person name="Guillou S."/>
            <person name="Cros-Aarteil S."/>
            <person name="Calhoun S."/>
            <person name="Haridas S."/>
            <person name="Kuo A."/>
            <person name="Mondo S."/>
            <person name="Pangilinan J."/>
            <person name="Riley R."/>
            <person name="LaButti K."/>
            <person name="Andreopoulos B."/>
            <person name="Lipzen A."/>
            <person name="Chen C."/>
            <person name="Yan M."/>
            <person name="Daum C."/>
            <person name="Ng V."/>
            <person name="Clum A."/>
            <person name="Steindorff A."/>
            <person name="Ohm R.A."/>
            <person name="Martin F."/>
            <person name="Silar P."/>
            <person name="Natvig D.O."/>
            <person name="Lalanne C."/>
            <person name="Gautier V."/>
            <person name="Ament-Velasquez S.L."/>
            <person name="Kruys A."/>
            <person name="Hutchinson M.I."/>
            <person name="Powell A.J."/>
            <person name="Barry K."/>
            <person name="Miller A.N."/>
            <person name="Grigoriev I.V."/>
            <person name="Debuchy R."/>
            <person name="Gladieux P."/>
            <person name="Hiltunen Thoren M."/>
            <person name="Johannesson H."/>
        </authorList>
    </citation>
    <scope>NUCLEOTIDE SEQUENCE</scope>
    <source>
        <strain evidence="1">PSN293</strain>
    </source>
</reference>
<dbReference type="EMBL" id="MU858086">
    <property type="protein sequence ID" value="KAK4214931.1"/>
    <property type="molecule type" value="Genomic_DNA"/>
</dbReference>